<dbReference type="EMBL" id="PGOL01000111">
    <property type="protein sequence ID" value="PKI76706.1"/>
    <property type="molecule type" value="Genomic_DNA"/>
</dbReference>
<protein>
    <submittedName>
        <fullName evidence="2">Uncharacterized protein</fullName>
    </submittedName>
</protein>
<name>A0A2I0L9A0_PUNGR</name>
<reference evidence="2 3" key="1">
    <citation type="submission" date="2017-11" db="EMBL/GenBank/DDBJ databases">
        <title>De-novo sequencing of pomegranate (Punica granatum L.) genome.</title>
        <authorList>
            <person name="Akparov Z."/>
            <person name="Amiraslanov A."/>
            <person name="Hajiyeva S."/>
            <person name="Abbasov M."/>
            <person name="Kaur K."/>
            <person name="Hamwieh A."/>
            <person name="Solovyev V."/>
            <person name="Salamov A."/>
            <person name="Braich B."/>
            <person name="Kosarev P."/>
            <person name="Mahmoud A."/>
            <person name="Hajiyev E."/>
            <person name="Babayeva S."/>
            <person name="Izzatullayeva V."/>
            <person name="Mammadov A."/>
            <person name="Mammadov A."/>
            <person name="Sharifova S."/>
            <person name="Ojaghi J."/>
            <person name="Eynullazada K."/>
            <person name="Bayramov B."/>
            <person name="Abdulazimova A."/>
            <person name="Shahmuradov I."/>
        </authorList>
    </citation>
    <scope>NUCLEOTIDE SEQUENCE [LARGE SCALE GENOMIC DNA]</scope>
    <source>
        <strain evidence="3">cv. AG2017</strain>
        <tissue evidence="2">Leaf</tissue>
    </source>
</reference>
<accession>A0A2I0L9A0</accession>
<comment type="caution">
    <text evidence="2">The sequence shown here is derived from an EMBL/GenBank/DDBJ whole genome shotgun (WGS) entry which is preliminary data.</text>
</comment>
<dbReference type="Proteomes" id="UP000233551">
    <property type="component" value="Unassembled WGS sequence"/>
</dbReference>
<dbReference type="AlphaFoldDB" id="A0A2I0L9A0"/>
<keyword evidence="1" id="KW-0812">Transmembrane</keyword>
<evidence type="ECO:0000256" key="1">
    <source>
        <dbReference type="SAM" id="Phobius"/>
    </source>
</evidence>
<keyword evidence="1" id="KW-0472">Membrane</keyword>
<evidence type="ECO:0000313" key="3">
    <source>
        <dbReference type="Proteomes" id="UP000233551"/>
    </source>
</evidence>
<gene>
    <name evidence="2" type="ORF">CRG98_003015</name>
</gene>
<sequence length="116" mass="13138">MPKTRRQEKHLFPVIGSIYEKTKGSRQLFLSFLVAPVLLIGMLTLSARLPENSYDVNGHENRASRRWRLAPANSKLPSQPGARKNPSLVHWIGAQGPWVGLETRVTRFGFRLFAKS</sequence>
<proteinExistence type="predicted"/>
<keyword evidence="1" id="KW-1133">Transmembrane helix</keyword>
<feature type="transmembrane region" description="Helical" evidence="1">
    <location>
        <begin position="28"/>
        <end position="47"/>
    </location>
</feature>
<evidence type="ECO:0000313" key="2">
    <source>
        <dbReference type="EMBL" id="PKI76706.1"/>
    </source>
</evidence>
<keyword evidence="3" id="KW-1185">Reference proteome</keyword>
<organism evidence="2 3">
    <name type="scientific">Punica granatum</name>
    <name type="common">Pomegranate</name>
    <dbReference type="NCBI Taxonomy" id="22663"/>
    <lineage>
        <taxon>Eukaryota</taxon>
        <taxon>Viridiplantae</taxon>
        <taxon>Streptophyta</taxon>
        <taxon>Embryophyta</taxon>
        <taxon>Tracheophyta</taxon>
        <taxon>Spermatophyta</taxon>
        <taxon>Magnoliopsida</taxon>
        <taxon>eudicotyledons</taxon>
        <taxon>Gunneridae</taxon>
        <taxon>Pentapetalae</taxon>
        <taxon>rosids</taxon>
        <taxon>malvids</taxon>
        <taxon>Myrtales</taxon>
        <taxon>Lythraceae</taxon>
        <taxon>Punica</taxon>
    </lineage>
</organism>